<protein>
    <submittedName>
        <fullName evidence="1">NAD(P)/FAD-dependent oxidoreductase</fullName>
        <ecNumber evidence="1">1.-.-.-</ecNumber>
    </submittedName>
</protein>
<dbReference type="Proteomes" id="UP001596383">
    <property type="component" value="Unassembled WGS sequence"/>
</dbReference>
<dbReference type="EC" id="1.-.-.-" evidence="1"/>
<dbReference type="RefSeq" id="WP_273738733.1">
    <property type="nucleotide sequence ID" value="NZ_JAQIVI010000178.1"/>
</dbReference>
<dbReference type="EMBL" id="JBHSWV010000178">
    <property type="protein sequence ID" value="MFC6765719.1"/>
    <property type="molecule type" value="Genomic_DNA"/>
</dbReference>
<keyword evidence="2" id="KW-1185">Reference proteome</keyword>
<dbReference type="PANTHER" id="PTHR42685">
    <property type="entry name" value="GERANYLGERANYL DIPHOSPHATE REDUCTASE"/>
    <property type="match status" value="1"/>
</dbReference>
<dbReference type="InterPro" id="IPR050407">
    <property type="entry name" value="Geranylgeranyl_reductase"/>
</dbReference>
<reference evidence="1 2" key="1">
    <citation type="journal article" date="2019" name="Int. J. Syst. Evol. Microbiol.">
        <title>The Global Catalogue of Microorganisms (GCM) 10K type strain sequencing project: providing services to taxonomists for standard genome sequencing and annotation.</title>
        <authorList>
            <consortium name="The Broad Institute Genomics Platform"/>
            <consortium name="The Broad Institute Genome Sequencing Center for Infectious Disease"/>
            <person name="Wu L."/>
            <person name="Ma J."/>
        </authorList>
    </citation>
    <scope>NUCLEOTIDE SEQUENCE [LARGE SCALE GENOMIC DNA]</scope>
    <source>
        <strain evidence="1 2">LMG 29247</strain>
    </source>
</reference>
<dbReference type="AlphaFoldDB" id="A0ABD5SMG6"/>
<accession>A0ABD5SMG6</accession>
<evidence type="ECO:0000313" key="2">
    <source>
        <dbReference type="Proteomes" id="UP001596383"/>
    </source>
</evidence>
<dbReference type="InterPro" id="IPR036188">
    <property type="entry name" value="FAD/NAD-bd_sf"/>
</dbReference>
<dbReference type="GO" id="GO:0016491">
    <property type="term" value="F:oxidoreductase activity"/>
    <property type="evidence" value="ECO:0007669"/>
    <property type="project" value="UniProtKB-KW"/>
</dbReference>
<name>A0ABD5SMG6_9EURY</name>
<keyword evidence="1" id="KW-0560">Oxidoreductase</keyword>
<sequence length="347" mass="38260">MTAASMIPLEKTPENGFVNDVPEFEVDVYTGTNPDRELAGTGVFSSEDGYVTDRNVVERRWAATLEADGVTVRSGSPVTKSKFKSLIDRHDLVVDATGQPSLTSKVAGSTDEYSGYMTALNTDVQGDFSDIFPNTRMILENYAGYAWVFPKSPGRANVGIGWAQLDPPTDHMEAFKQACERNGWPVPSREQTNIAIIPQGPSLNPSRMYVPEFNVVRVGDAAGIANRFSGKGISQAVHSAYIMAEYAANGRLAEYPAALHKTMRPEYLLAHVVRGVLESNRPYLLGEILAAVSGLDVEDADRAPKHVLFRLLRHPIVFARLLSTPSILQRVYDAYTNDWEYRIQKSS</sequence>
<proteinExistence type="predicted"/>
<gene>
    <name evidence="1" type="ORF">ACFQE6_12175</name>
</gene>
<dbReference type="SUPFAM" id="SSF51905">
    <property type="entry name" value="FAD/NAD(P)-binding domain"/>
    <property type="match status" value="1"/>
</dbReference>
<evidence type="ECO:0000313" key="1">
    <source>
        <dbReference type="EMBL" id="MFC6765719.1"/>
    </source>
</evidence>
<dbReference type="Gene3D" id="3.50.50.60">
    <property type="entry name" value="FAD/NAD(P)-binding domain"/>
    <property type="match status" value="1"/>
</dbReference>
<dbReference type="PANTHER" id="PTHR42685:SF21">
    <property type="entry name" value="DEHYDROGENASE (FLAVOPROTEIN)-LIKE PROTEIN"/>
    <property type="match status" value="1"/>
</dbReference>
<organism evidence="1 2">
    <name type="scientific">Natrinema soli</name>
    <dbReference type="NCBI Taxonomy" id="1930624"/>
    <lineage>
        <taxon>Archaea</taxon>
        <taxon>Methanobacteriati</taxon>
        <taxon>Methanobacteriota</taxon>
        <taxon>Stenosarchaea group</taxon>
        <taxon>Halobacteria</taxon>
        <taxon>Halobacteriales</taxon>
        <taxon>Natrialbaceae</taxon>
        <taxon>Natrinema</taxon>
    </lineage>
</organism>
<comment type="caution">
    <text evidence="1">The sequence shown here is derived from an EMBL/GenBank/DDBJ whole genome shotgun (WGS) entry which is preliminary data.</text>
</comment>